<dbReference type="InterPro" id="IPR036869">
    <property type="entry name" value="J_dom_sf"/>
</dbReference>
<feature type="coiled-coil region" evidence="2">
    <location>
        <begin position="1094"/>
        <end position="1134"/>
    </location>
</feature>
<name>A0A7J9EAP9_9ROSI</name>
<evidence type="ECO:0000313" key="4">
    <source>
        <dbReference type="EMBL" id="MBA0770096.1"/>
    </source>
</evidence>
<evidence type="ECO:0000256" key="2">
    <source>
        <dbReference type="SAM" id="Coils"/>
    </source>
</evidence>
<protein>
    <recommendedName>
        <fullName evidence="6">J domain-containing protein</fullName>
    </recommendedName>
</protein>
<feature type="region of interest" description="Disordered" evidence="3">
    <location>
        <begin position="449"/>
        <end position="495"/>
    </location>
</feature>
<feature type="coiled-coil region" evidence="2">
    <location>
        <begin position="1211"/>
        <end position="1250"/>
    </location>
</feature>
<organism evidence="4 5">
    <name type="scientific">Gossypium trilobum</name>
    <dbReference type="NCBI Taxonomy" id="34281"/>
    <lineage>
        <taxon>Eukaryota</taxon>
        <taxon>Viridiplantae</taxon>
        <taxon>Streptophyta</taxon>
        <taxon>Embryophyta</taxon>
        <taxon>Tracheophyta</taxon>
        <taxon>Spermatophyta</taxon>
        <taxon>Magnoliopsida</taxon>
        <taxon>eudicotyledons</taxon>
        <taxon>Gunneridae</taxon>
        <taxon>Pentapetalae</taxon>
        <taxon>rosids</taxon>
        <taxon>malvids</taxon>
        <taxon>Malvales</taxon>
        <taxon>Malvaceae</taxon>
        <taxon>Malvoideae</taxon>
        <taxon>Gossypium</taxon>
    </lineage>
</organism>
<proteinExistence type="predicted"/>
<dbReference type="GO" id="GO:0072318">
    <property type="term" value="P:clathrin coat disassembly"/>
    <property type="evidence" value="ECO:0007669"/>
    <property type="project" value="TreeGrafter"/>
</dbReference>
<keyword evidence="5" id="KW-1185">Reference proteome</keyword>
<dbReference type="SUPFAM" id="SSF46565">
    <property type="entry name" value="Chaperone J-domain"/>
    <property type="match status" value="1"/>
</dbReference>
<dbReference type="PANTHER" id="PTHR23172:SF87">
    <property type="entry name" value="CHAPERONE DNAJ-DOMAIN SUPERFAMILY PROTEIN"/>
    <property type="match status" value="1"/>
</dbReference>
<reference evidence="4 5" key="1">
    <citation type="journal article" date="2019" name="Genome Biol. Evol.">
        <title>Insights into the evolution of the New World diploid cottons (Gossypium, subgenus Houzingenia) based on genome sequencing.</title>
        <authorList>
            <person name="Grover C.E."/>
            <person name="Arick M.A. 2nd"/>
            <person name="Thrash A."/>
            <person name="Conover J.L."/>
            <person name="Sanders W.S."/>
            <person name="Peterson D.G."/>
            <person name="Frelichowski J.E."/>
            <person name="Scheffler J.A."/>
            <person name="Scheffler B.E."/>
            <person name="Wendel J.F."/>
        </authorList>
    </citation>
    <scope>NUCLEOTIDE SEQUENCE [LARGE SCALE GENOMIC DNA]</scope>
    <source>
        <strain evidence="4">8</strain>
        <tissue evidence="4">Leaf</tissue>
    </source>
</reference>
<feature type="compositionally biased region" description="Basic and acidic residues" evidence="3">
    <location>
        <begin position="293"/>
        <end position="308"/>
    </location>
</feature>
<feature type="region of interest" description="Disordered" evidence="3">
    <location>
        <begin position="283"/>
        <end position="308"/>
    </location>
</feature>
<dbReference type="GO" id="GO:0005737">
    <property type="term" value="C:cytoplasm"/>
    <property type="evidence" value="ECO:0007669"/>
    <property type="project" value="TreeGrafter"/>
</dbReference>
<comment type="caution">
    <text evidence="4">The sequence shown here is derived from an EMBL/GenBank/DDBJ whole genome shotgun (WGS) entry which is preliminary data.</text>
</comment>
<feature type="compositionally biased region" description="Basic and acidic residues" evidence="3">
    <location>
        <begin position="476"/>
        <end position="490"/>
    </location>
</feature>
<dbReference type="Gene3D" id="1.10.287.110">
    <property type="entry name" value="DnaJ domain"/>
    <property type="match status" value="1"/>
</dbReference>
<dbReference type="FunFam" id="1.10.287.110:FF:000009">
    <property type="entry name" value="Auxilin-related protein 1"/>
    <property type="match status" value="1"/>
</dbReference>
<evidence type="ECO:0008006" key="6">
    <source>
        <dbReference type="Google" id="ProtNLM"/>
    </source>
</evidence>
<dbReference type="PANTHER" id="PTHR23172">
    <property type="entry name" value="AUXILIN/CYCLIN G-ASSOCIATED KINASE-RELATED"/>
    <property type="match status" value="1"/>
</dbReference>
<dbReference type="EMBL" id="JABEZW010000007">
    <property type="protein sequence ID" value="MBA0770096.1"/>
    <property type="molecule type" value="Genomic_DNA"/>
</dbReference>
<dbReference type="Proteomes" id="UP000593568">
    <property type="component" value="Unassembled WGS sequence"/>
</dbReference>
<feature type="region of interest" description="Disordered" evidence="3">
    <location>
        <begin position="546"/>
        <end position="637"/>
    </location>
</feature>
<dbReference type="GO" id="GO:0072583">
    <property type="term" value="P:clathrin-dependent endocytosis"/>
    <property type="evidence" value="ECO:0007669"/>
    <property type="project" value="TreeGrafter"/>
</dbReference>
<dbReference type="GO" id="GO:0031982">
    <property type="term" value="C:vesicle"/>
    <property type="evidence" value="ECO:0007669"/>
    <property type="project" value="TreeGrafter"/>
</dbReference>
<feature type="compositionally biased region" description="Basic and acidic residues" evidence="3">
    <location>
        <begin position="680"/>
        <end position="712"/>
    </location>
</feature>
<feature type="compositionally biased region" description="Low complexity" evidence="3">
    <location>
        <begin position="1166"/>
        <end position="1183"/>
    </location>
</feature>
<evidence type="ECO:0000256" key="3">
    <source>
        <dbReference type="SAM" id="MobiDB-lite"/>
    </source>
</evidence>
<sequence>MFDVRDPRFDYGDVFGGFDGLEFVASYEELMRSANGGDDSHDLDGDSSEEAWMQAETESLSGGSDRSGKYQYVSDGGCYEPVDSSMGFNISYHKANLRSNGGMSNGVRQVAWLHADPEYACIIETPLQKADNKNPPLHVTDDIDFAITGGITKKKQLRRIASHPSSRTTGEQIFTNDLTQRECGRNGTCSKEMFVTISDINLRTVPLHVPPPSRPPPPVNVKSGGCQYDPSGGRLGDSSPPFLDVEVDVSSAAVSSASAVKEAMDKAQVKLKNAKEVLDRKRDGIKSSTKLGSKSDGKVKKERVGKAVDGSRDIKDERAEGICGKEDSGMKIPVREESQKALKSQVLESLEGKKLCNVPKRFAVEVHGKDSLSTQEFNGTDEWQEATQSSEFFRTDKSRMGFKQTNNEEVLVQCTKSHELRHKAKKASIRELEHQLKSGMKVEAVREDHELEKAEKDMKTAKESRGRGEFPAITKPAKEACRHKEQEKKVKAAQNVTELEENGQFITARNPLENCEQSTRADELGKCEKGVYAQQKDNELEVGLAVEQKENGRQEKETGKSNENLKRVHKRQEREDEKKSWTESFGQERTETKHKEVLVKTEPEKRLREGVDQEEKEKKLKETCEQEEKEKKEKEVCELDESEIWRMALEQLENEKRLKQAHLQEENESGMRNALEEEDTVNKQREASKKDETNKRAKKVTEQGKDERQLKEETVNRLKEAYEKEAIDKGLKAACENENIEKMLEEAIKQKDYSKQVKEVPDTEDRLKQKVVEQEEIEELKGESYVYQQIERDESRKKQKIAQGTLQHVEGEHHGAFDVLNKLDYSKKHQENQLLRNNDDQNCDELEETEEFILLENGKMETVFRCSEKNPEAMGKGDVDGKFKASGMSPSDLEFEVNQFRKDDISILCPEDESVKKAGEARIGIGQRNAKNINNAPGRDSESDKQGLKFAYEWRERARNIKEAQVPSHLEEDKDEYVSAQAVKESFETGRKSEAAKASVIAKGSIHGTFHQVKISQSIESKDKNIDDSLTPEEEVERLKRERALENERLRTIEEREREREREKDRMAIDRTVLEAHEKAERAALERATAEARQRAMAEAHDRLEKACAEAREKSSMEARLRAERAAVERATSEARERAVEKAMAERAAFEARERVERSMSHKFSTSRNSGMRTSSSSSDLQDQQFQSANTFGGLQVPYASAYSGVEGEPAQRCKARMERYQRTAERAAKALEEKSMRDLLAQREQAERNRLAEILDADVKRWSSGKEGNLRALLSTLQYILGPDSGWHPIPLTEVITSAAVKKAYRKATLCVHPDKLQQRGASIQQKYICEKVFDLLKFTCSWKAPPNNENGEKAIYFIIHCQQLSPTPFAYIYKLAKLIPLQSHHSMAMLRAFSTRRSRLGYERLLEVDEDVTSTGQFEAQLKRARSVPARVFGLSRKFTSEILALPENHRVESSSSTNKKVTSKSKSIIHPLFSLFDVRRKKKPTAKPEFGRYIEYLKEGGMWDMNANMPVMYYK</sequence>
<feature type="compositionally biased region" description="Basic and acidic residues" evidence="3">
    <location>
        <begin position="449"/>
        <end position="468"/>
    </location>
</feature>
<feature type="region of interest" description="Disordered" evidence="3">
    <location>
        <begin position="1151"/>
        <end position="1183"/>
    </location>
</feature>
<accession>A0A7J9EAP9</accession>
<evidence type="ECO:0000313" key="5">
    <source>
        <dbReference type="Proteomes" id="UP000593568"/>
    </source>
</evidence>
<feature type="compositionally biased region" description="Basic and acidic residues" evidence="3">
    <location>
        <begin position="1151"/>
        <end position="1160"/>
    </location>
</feature>
<feature type="compositionally biased region" description="Basic and acidic residues" evidence="3">
    <location>
        <begin position="547"/>
        <end position="637"/>
    </location>
</feature>
<dbReference type="GO" id="GO:0030276">
    <property type="term" value="F:clathrin binding"/>
    <property type="evidence" value="ECO:0007669"/>
    <property type="project" value="TreeGrafter"/>
</dbReference>
<evidence type="ECO:0000256" key="1">
    <source>
        <dbReference type="ARBA" id="ARBA00023054"/>
    </source>
</evidence>
<feature type="region of interest" description="Disordered" evidence="3">
    <location>
        <begin position="661"/>
        <end position="712"/>
    </location>
</feature>
<gene>
    <name evidence="4" type="ORF">Gotri_018770</name>
</gene>
<keyword evidence="1 2" id="KW-0175">Coiled coil</keyword>